<proteinExistence type="predicted"/>
<accession>A0A6J4QJP9</accession>
<gene>
    <name evidence="1" type="ORF">AVDCRST_MAG66-4523</name>
</gene>
<dbReference type="InterPro" id="IPR023375">
    <property type="entry name" value="ADC_dom_sf"/>
</dbReference>
<evidence type="ECO:0008006" key="2">
    <source>
        <dbReference type="Google" id="ProtNLM"/>
    </source>
</evidence>
<organism evidence="1">
    <name type="scientific">uncultured Pseudonocardia sp</name>
    <dbReference type="NCBI Taxonomy" id="211455"/>
    <lineage>
        <taxon>Bacteria</taxon>
        <taxon>Bacillati</taxon>
        <taxon>Actinomycetota</taxon>
        <taxon>Actinomycetes</taxon>
        <taxon>Pseudonocardiales</taxon>
        <taxon>Pseudonocardiaceae</taxon>
        <taxon>Pseudonocardia</taxon>
        <taxon>environmental samples</taxon>
    </lineage>
</organism>
<dbReference type="Gene3D" id="2.40.400.10">
    <property type="entry name" value="Acetoacetate decarboxylase-like"/>
    <property type="match status" value="1"/>
</dbReference>
<reference evidence="1" key="1">
    <citation type="submission" date="2020-02" db="EMBL/GenBank/DDBJ databases">
        <authorList>
            <person name="Meier V. D."/>
        </authorList>
    </citation>
    <scope>NUCLEOTIDE SEQUENCE</scope>
    <source>
        <strain evidence="1">AVDCRST_MAG66</strain>
    </source>
</reference>
<protein>
    <recommendedName>
        <fullName evidence="2">Acetoacetate decarboxylase</fullName>
    </recommendedName>
</protein>
<dbReference type="SUPFAM" id="SSF160104">
    <property type="entry name" value="Acetoacetate decarboxylase-like"/>
    <property type="match status" value="1"/>
</dbReference>
<dbReference type="InterPro" id="IPR010451">
    <property type="entry name" value="Acetoacetate_decarboxylase"/>
</dbReference>
<name>A0A6J4QJP9_9PSEU</name>
<dbReference type="AlphaFoldDB" id="A0A6J4QJP9"/>
<sequence length="232" mass="24894">MLLDDGTWEIRGRRLRFPVRIRHARAACATYPVGVGPARELVAGTGLELVSVAGRTPLFLALVDYRDGDLDAYGEVGVAFLARHRGRTGPYIHQLPVTRTFTMEAGRALWGLPKWLGEAELVIDGPDARCRLADDRGRHVLTAALRALSPRLPGGVPGTVTALAPHEGGVFASTVRARVGGVRVGRAASLVLGHGHPMAEELRALALPRRPLAVVTADRVSFEMDAALDVPR</sequence>
<evidence type="ECO:0000313" key="1">
    <source>
        <dbReference type="EMBL" id="CAA9446933.1"/>
    </source>
</evidence>
<dbReference type="EMBL" id="CADCUS010000608">
    <property type="protein sequence ID" value="CAA9446933.1"/>
    <property type="molecule type" value="Genomic_DNA"/>
</dbReference>
<dbReference type="Pfam" id="PF06314">
    <property type="entry name" value="ADC"/>
    <property type="match status" value="1"/>
</dbReference>
<dbReference type="GO" id="GO:0016829">
    <property type="term" value="F:lyase activity"/>
    <property type="evidence" value="ECO:0007669"/>
    <property type="project" value="InterPro"/>
</dbReference>